<dbReference type="OrthoDB" id="2374335at2759"/>
<dbReference type="InParanoid" id="A0A6J0BGI5"/>
<dbReference type="Pfam" id="PF13519">
    <property type="entry name" value="VWA_2"/>
    <property type="match status" value="1"/>
</dbReference>
<name>A0A6J0BGI5_NEOLC</name>
<evidence type="ECO:0000313" key="8">
    <source>
        <dbReference type="Proteomes" id="UP000829291"/>
    </source>
</evidence>
<keyword evidence="3" id="KW-0539">Nucleus</keyword>
<dbReference type="FunCoup" id="A0A6J0BGI5">
    <property type="interactions" value="2424"/>
</dbReference>
<dbReference type="CTD" id="81556"/>
<keyword evidence="8" id="KW-1185">Reference proteome</keyword>
<dbReference type="PANTHER" id="PTHR13532">
    <property type="match status" value="1"/>
</dbReference>
<dbReference type="KEGG" id="nlo:107219205"/>
<dbReference type="Pfam" id="PF19435">
    <property type="entry name" value="IntS14_b-barrel"/>
    <property type="match status" value="1"/>
</dbReference>
<evidence type="ECO:0000259" key="5">
    <source>
        <dbReference type="Pfam" id="PF13519"/>
    </source>
</evidence>
<organism evidence="9">
    <name type="scientific">Neodiprion lecontei</name>
    <name type="common">Redheaded pine sawfly</name>
    <dbReference type="NCBI Taxonomy" id="441921"/>
    <lineage>
        <taxon>Eukaryota</taxon>
        <taxon>Metazoa</taxon>
        <taxon>Ecdysozoa</taxon>
        <taxon>Arthropoda</taxon>
        <taxon>Hexapoda</taxon>
        <taxon>Insecta</taxon>
        <taxon>Pterygota</taxon>
        <taxon>Neoptera</taxon>
        <taxon>Endopterygota</taxon>
        <taxon>Hymenoptera</taxon>
        <taxon>Tenthredinoidea</taxon>
        <taxon>Diprionidae</taxon>
        <taxon>Diprioninae</taxon>
        <taxon>Neodiprion</taxon>
    </lineage>
</organism>
<comment type="similarity">
    <text evidence="4">Belongs to the Integrator subunit 14 family.</text>
</comment>
<dbReference type="RefSeq" id="XP_015512843.1">
    <property type="nucleotide sequence ID" value="XM_015657357.2"/>
</dbReference>
<evidence type="ECO:0000256" key="4">
    <source>
        <dbReference type="ARBA" id="ARBA00061449"/>
    </source>
</evidence>
<dbReference type="Proteomes" id="UP000829291">
    <property type="component" value="Chromosome 5"/>
</dbReference>
<dbReference type="InterPro" id="IPR045814">
    <property type="entry name" value="IntS14_b-barrel"/>
</dbReference>
<feature type="domain" description="VWFA" evidence="5">
    <location>
        <begin position="3"/>
        <end position="123"/>
    </location>
</feature>
<dbReference type="GeneID" id="107219205"/>
<evidence type="ECO:0000313" key="9">
    <source>
        <dbReference type="RefSeq" id="XP_015512843.1"/>
    </source>
</evidence>
<evidence type="ECO:0000259" key="6">
    <source>
        <dbReference type="Pfam" id="PF19435"/>
    </source>
</evidence>
<evidence type="ECO:0000256" key="1">
    <source>
        <dbReference type="ARBA" id="ARBA00004123"/>
    </source>
</evidence>
<dbReference type="InterPro" id="IPR046471">
    <property type="entry name" value="IntS14_C"/>
</dbReference>
<dbReference type="FunFam" id="3.40.50.410:FF:000140">
    <property type="entry name" value="Uncharacterized protein (Fragment)"/>
    <property type="match status" value="1"/>
</dbReference>
<dbReference type="GO" id="GO:0032039">
    <property type="term" value="C:integrator complex"/>
    <property type="evidence" value="ECO:0007669"/>
    <property type="project" value="InterPro"/>
</dbReference>
<dbReference type="InterPro" id="IPR039841">
    <property type="entry name" value="INTS14"/>
</dbReference>
<dbReference type="Pfam" id="PF20504">
    <property type="entry name" value="IntS14_C"/>
    <property type="match status" value="1"/>
</dbReference>
<dbReference type="AlphaFoldDB" id="A0A6J0BGI5"/>
<gene>
    <name evidence="9" type="primary">LOC107219205</name>
</gene>
<feature type="domain" description="Integrator complex subunit 14 beta-barrel" evidence="6">
    <location>
        <begin position="215"/>
        <end position="361"/>
    </location>
</feature>
<dbReference type="Gene3D" id="3.40.50.410">
    <property type="entry name" value="von Willebrand factor, type A domain"/>
    <property type="match status" value="1"/>
</dbReference>
<evidence type="ECO:0000259" key="7">
    <source>
        <dbReference type="Pfam" id="PF20504"/>
    </source>
</evidence>
<evidence type="ECO:0000256" key="3">
    <source>
        <dbReference type="ARBA" id="ARBA00023242"/>
    </source>
</evidence>
<dbReference type="GO" id="GO:0034472">
    <property type="term" value="P:snRNA 3'-end processing"/>
    <property type="evidence" value="ECO:0007669"/>
    <property type="project" value="TreeGrafter"/>
</dbReference>
<feature type="domain" description="Integrator complex subunit 14 C-terminal" evidence="7">
    <location>
        <begin position="405"/>
        <end position="506"/>
    </location>
</feature>
<comment type="subcellular location">
    <subcellularLocation>
        <location evidence="1">Nucleus</location>
    </subcellularLocation>
</comment>
<accession>A0A6J0BGI5</accession>
<evidence type="ECO:0000256" key="2">
    <source>
        <dbReference type="ARBA" id="ARBA00016816"/>
    </source>
</evidence>
<protein>
    <recommendedName>
        <fullName evidence="2">Integrator complex subunit 14</fullName>
    </recommendedName>
</protein>
<dbReference type="InterPro" id="IPR002035">
    <property type="entry name" value="VWF_A"/>
</dbReference>
<proteinExistence type="inferred from homology"/>
<dbReference type="SUPFAM" id="SSF53300">
    <property type="entry name" value="vWA-like"/>
    <property type="match status" value="1"/>
</dbReference>
<dbReference type="CDD" id="cd00198">
    <property type="entry name" value="vWFA"/>
    <property type="match status" value="1"/>
</dbReference>
<dbReference type="InterPro" id="IPR036465">
    <property type="entry name" value="vWFA_dom_sf"/>
</dbReference>
<sequence>MPTVIALDVSLSMRRPVVGSVTPDGTQSEQLTRHHLAIAGINALIDYLQVNSKLEFVALVVFSSLYEVICPFTRDYDSIRAKLQNIEECDKTCVETALHGVNTVVMAEWGNTTACQVVLVTDGNPGVGPMSLGDSLNSLTVKRDSNLFPLPFPYPGKLTVVCISSQQDPGLAIGMPLYQRLVELAGGNSIVLVPEGPLTRNSVTNCFQKLAEVNYVSFQGYLKCGQLGSRILLSPPPLPYTKKTDFEILTGQTISKTLEICGFISVVDVGSPNAISRHLVLPLPTERTTSMQGINLEEDSDTDDNGDEGKTPSFCVLLHGALKVENMAALCLLNSDWYGFIYSWADTKKKSNLMLTVLEPGSDVIPWLGNLNNLGPVDASILKDGESGFPVKPTEKRSYSQNAPSWIRQVGLQSDIQKILRHARKLPEKTQNFYKELNRLRRAALSMGFVELLDGLASIFERECTLLPANLNPDCTIQMGHVAEMLKKPYSRELKNNITPVRTKFHPD</sequence>
<dbReference type="PANTHER" id="PTHR13532:SF3">
    <property type="entry name" value="INTEGRATOR COMPLEX SUBUNIT 14"/>
    <property type="match status" value="1"/>
</dbReference>
<reference evidence="9" key="1">
    <citation type="submission" date="2025-08" db="UniProtKB">
        <authorList>
            <consortium name="RefSeq"/>
        </authorList>
    </citation>
    <scope>IDENTIFICATION</scope>
    <source>
        <tissue evidence="9">Thorax and Abdomen</tissue>
    </source>
</reference>